<dbReference type="AlphaFoldDB" id="A0A1E8EY91"/>
<dbReference type="STRING" id="1121290.CLAOCE_14560"/>
<keyword evidence="3" id="KW-0804">Transcription</keyword>
<dbReference type="InterPro" id="IPR050397">
    <property type="entry name" value="Env_Response_Regulators"/>
</dbReference>
<sequence length="225" mass="25839">MECIINSLNKCILFRDFSKEKIEYLLKNIDYKIINYSKDENIAFEGEKCTKMGIVIKGQVQVQKIYASGNTVTLTVLDSGHIFGEVIIFSDMNVYPSTITSYNNSQVMFISKQDIIKLCNLNSTILNNFMGLLSNKILMLNKKVTTMSYQTLRQKIASYILDEYSIQKSLTLTLPCSRKELAEQLGIQRPSLSRELTKMKEDSLIDFNKNTIKILNLEDLKYSLH</sequence>
<dbReference type="GO" id="GO:0003677">
    <property type="term" value="F:DNA binding"/>
    <property type="evidence" value="ECO:0007669"/>
    <property type="project" value="UniProtKB-KW"/>
</dbReference>
<evidence type="ECO:0000256" key="2">
    <source>
        <dbReference type="ARBA" id="ARBA00023125"/>
    </source>
</evidence>
<dbReference type="InterPro" id="IPR018490">
    <property type="entry name" value="cNMP-bd_dom_sf"/>
</dbReference>
<proteinExistence type="predicted"/>
<keyword evidence="1" id="KW-0805">Transcription regulation</keyword>
<dbReference type="PANTHER" id="PTHR24567">
    <property type="entry name" value="CRP FAMILY TRANSCRIPTIONAL REGULATORY PROTEIN"/>
    <property type="match status" value="1"/>
</dbReference>
<name>A0A1E8EY91_9CLOT</name>
<dbReference type="InterPro" id="IPR036390">
    <property type="entry name" value="WH_DNA-bd_sf"/>
</dbReference>
<feature type="domain" description="HTH crp-type" evidence="5">
    <location>
        <begin position="150"/>
        <end position="218"/>
    </location>
</feature>
<gene>
    <name evidence="6" type="primary">ntcA_2</name>
    <name evidence="6" type="ORF">CLOACE_14560</name>
</gene>
<dbReference type="RefSeq" id="WP_070110440.1">
    <property type="nucleotide sequence ID" value="NZ_LZFO01000019.1"/>
</dbReference>
<keyword evidence="2" id="KW-0238">DNA-binding</keyword>
<dbReference type="GO" id="GO:0003700">
    <property type="term" value="F:DNA-binding transcription factor activity"/>
    <property type="evidence" value="ECO:0007669"/>
    <property type="project" value="TreeGrafter"/>
</dbReference>
<dbReference type="CDD" id="cd00038">
    <property type="entry name" value="CAP_ED"/>
    <property type="match status" value="1"/>
</dbReference>
<dbReference type="InterPro" id="IPR000595">
    <property type="entry name" value="cNMP-bd_dom"/>
</dbReference>
<dbReference type="SMART" id="SM00100">
    <property type="entry name" value="cNMP"/>
    <property type="match status" value="1"/>
</dbReference>
<dbReference type="Pfam" id="PF13545">
    <property type="entry name" value="HTH_Crp_2"/>
    <property type="match status" value="1"/>
</dbReference>
<evidence type="ECO:0000256" key="3">
    <source>
        <dbReference type="ARBA" id="ARBA00023163"/>
    </source>
</evidence>
<evidence type="ECO:0000256" key="1">
    <source>
        <dbReference type="ARBA" id="ARBA00023015"/>
    </source>
</evidence>
<evidence type="ECO:0000259" key="5">
    <source>
        <dbReference type="PROSITE" id="PS51063"/>
    </source>
</evidence>
<accession>A0A1E8EY91</accession>
<dbReference type="GO" id="GO:0005829">
    <property type="term" value="C:cytosol"/>
    <property type="evidence" value="ECO:0007669"/>
    <property type="project" value="TreeGrafter"/>
</dbReference>
<evidence type="ECO:0000313" key="6">
    <source>
        <dbReference type="EMBL" id="OFI05911.1"/>
    </source>
</evidence>
<dbReference type="PROSITE" id="PS50042">
    <property type="entry name" value="CNMP_BINDING_3"/>
    <property type="match status" value="1"/>
</dbReference>
<dbReference type="Pfam" id="PF00027">
    <property type="entry name" value="cNMP_binding"/>
    <property type="match status" value="1"/>
</dbReference>
<protein>
    <submittedName>
        <fullName evidence="6">Global nitrogen regulator</fullName>
    </submittedName>
</protein>
<dbReference type="PATRIC" id="fig|1121290.3.peg.1440"/>
<dbReference type="PROSITE" id="PS51063">
    <property type="entry name" value="HTH_CRP_2"/>
    <property type="match status" value="1"/>
</dbReference>
<dbReference type="Proteomes" id="UP000175744">
    <property type="component" value="Unassembled WGS sequence"/>
</dbReference>
<dbReference type="SUPFAM" id="SSF51206">
    <property type="entry name" value="cAMP-binding domain-like"/>
    <property type="match status" value="1"/>
</dbReference>
<dbReference type="EMBL" id="LZFO01000019">
    <property type="protein sequence ID" value="OFI05911.1"/>
    <property type="molecule type" value="Genomic_DNA"/>
</dbReference>
<dbReference type="InterPro" id="IPR014710">
    <property type="entry name" value="RmlC-like_jellyroll"/>
</dbReference>
<dbReference type="SMART" id="SM00419">
    <property type="entry name" value="HTH_CRP"/>
    <property type="match status" value="1"/>
</dbReference>
<dbReference type="OrthoDB" id="3176638at2"/>
<evidence type="ECO:0000313" key="7">
    <source>
        <dbReference type="Proteomes" id="UP000175744"/>
    </source>
</evidence>
<reference evidence="6 7" key="1">
    <citation type="submission" date="2016-06" db="EMBL/GenBank/DDBJ databases">
        <title>Genome sequence of Clostridium acetireducens DSM 10703.</title>
        <authorList>
            <person name="Poehlein A."/>
            <person name="Fluechter S."/>
            <person name="Duerre P."/>
            <person name="Daniel R."/>
        </authorList>
    </citation>
    <scope>NUCLEOTIDE SEQUENCE [LARGE SCALE GENOMIC DNA]</scope>
    <source>
        <strain evidence="6 7">DSM 10703</strain>
    </source>
</reference>
<dbReference type="SUPFAM" id="SSF46785">
    <property type="entry name" value="Winged helix' DNA-binding domain"/>
    <property type="match status" value="1"/>
</dbReference>
<dbReference type="PANTHER" id="PTHR24567:SF58">
    <property type="entry name" value="CYCLIC AMP-BINDING REGULATORY PROTEIN"/>
    <property type="match status" value="1"/>
</dbReference>
<dbReference type="InterPro" id="IPR012318">
    <property type="entry name" value="HTH_CRP"/>
</dbReference>
<comment type="caution">
    <text evidence="6">The sequence shown here is derived from an EMBL/GenBank/DDBJ whole genome shotgun (WGS) entry which is preliminary data.</text>
</comment>
<dbReference type="Gene3D" id="2.60.120.10">
    <property type="entry name" value="Jelly Rolls"/>
    <property type="match status" value="1"/>
</dbReference>
<feature type="domain" description="Cyclic nucleotide-binding" evidence="4">
    <location>
        <begin position="13"/>
        <end position="118"/>
    </location>
</feature>
<keyword evidence="7" id="KW-1185">Reference proteome</keyword>
<organism evidence="6 7">
    <name type="scientific">Clostridium acetireducens DSM 10703</name>
    <dbReference type="NCBI Taxonomy" id="1121290"/>
    <lineage>
        <taxon>Bacteria</taxon>
        <taxon>Bacillati</taxon>
        <taxon>Bacillota</taxon>
        <taxon>Clostridia</taxon>
        <taxon>Eubacteriales</taxon>
        <taxon>Clostridiaceae</taxon>
        <taxon>Clostridium</taxon>
    </lineage>
</organism>
<evidence type="ECO:0000259" key="4">
    <source>
        <dbReference type="PROSITE" id="PS50042"/>
    </source>
</evidence>